<dbReference type="Pfam" id="PF14341">
    <property type="entry name" value="PilX_N"/>
    <property type="match status" value="1"/>
</dbReference>
<dbReference type="OrthoDB" id="6386887at2"/>
<comment type="caution">
    <text evidence="2">The sequence shown here is derived from an EMBL/GenBank/DDBJ whole genome shotgun (WGS) entry which is preliminary data.</text>
</comment>
<dbReference type="EMBL" id="ARZY01000031">
    <property type="protein sequence ID" value="EWH09009.1"/>
    <property type="molecule type" value="Genomic_DNA"/>
</dbReference>
<dbReference type="AlphaFoldDB" id="W7Q862"/>
<name>W7Q862_9ALTE</name>
<evidence type="ECO:0000313" key="3">
    <source>
        <dbReference type="Proteomes" id="UP000019276"/>
    </source>
</evidence>
<proteinExistence type="predicted"/>
<keyword evidence="3" id="KW-1185">Reference proteome</keyword>
<reference evidence="2 3" key="1">
    <citation type="journal article" date="2014" name="Genome Announc.">
        <title>Draft Genome Sequence of the Agar-Degrading Bacterium Catenovulum sp. Strain DS-2, Isolated from Intestines of Haliotis diversicolor.</title>
        <authorList>
            <person name="Shan D."/>
            <person name="Li X."/>
            <person name="Gu Z."/>
            <person name="Wei G."/>
            <person name="Gao Z."/>
            <person name="Shao Z."/>
        </authorList>
    </citation>
    <scope>NUCLEOTIDE SEQUENCE [LARGE SCALE GENOMIC DNA]</scope>
    <source>
        <strain evidence="2 3">DS-2</strain>
    </source>
</reference>
<evidence type="ECO:0000259" key="1">
    <source>
        <dbReference type="Pfam" id="PF14341"/>
    </source>
</evidence>
<protein>
    <recommendedName>
        <fullName evidence="1">Type 4 fimbrial biogenesis protein PilX N-terminal domain-containing protein</fullName>
    </recommendedName>
</protein>
<sequence length="161" mass="17069">MAKLICRPTYAKQKGAALAVALVLMLVLTTLSVTLMYNTSLDTKMAHATVVKKASLNASLGGSDEFIQKAHTQDAVFAGSNPLTGNTDVASVNLTGTDLTGEAEALTDFPTNCPHFSRSEASDSYIRCTRFEIKVTHEFGQNNQGNTEVVTAVASQIPGES</sequence>
<evidence type="ECO:0000313" key="2">
    <source>
        <dbReference type="EMBL" id="EWH09009.1"/>
    </source>
</evidence>
<gene>
    <name evidence="2" type="ORF">DS2_14584</name>
</gene>
<dbReference type="STRING" id="1328313.DS2_14584"/>
<dbReference type="InterPro" id="IPR025746">
    <property type="entry name" value="PilX_N_dom"/>
</dbReference>
<feature type="domain" description="Type 4 fimbrial biogenesis protein PilX N-terminal" evidence="1">
    <location>
        <begin position="14"/>
        <end position="52"/>
    </location>
</feature>
<dbReference type="eggNOG" id="ENOG5033EYY">
    <property type="taxonomic scope" value="Bacteria"/>
</dbReference>
<accession>W7Q862</accession>
<dbReference type="Proteomes" id="UP000019276">
    <property type="component" value="Unassembled WGS sequence"/>
</dbReference>
<dbReference type="RefSeq" id="WP_035015570.1">
    <property type="nucleotide sequence ID" value="NZ_ARZY01000031.1"/>
</dbReference>
<organism evidence="2 3">
    <name type="scientific">Catenovulum agarivorans DS-2</name>
    <dbReference type="NCBI Taxonomy" id="1328313"/>
    <lineage>
        <taxon>Bacteria</taxon>
        <taxon>Pseudomonadati</taxon>
        <taxon>Pseudomonadota</taxon>
        <taxon>Gammaproteobacteria</taxon>
        <taxon>Alteromonadales</taxon>
        <taxon>Alteromonadaceae</taxon>
        <taxon>Catenovulum</taxon>
    </lineage>
</organism>